<keyword evidence="1" id="KW-0472">Membrane</keyword>
<sequence length="101" mass="10766">MGALGKATGNRFLITAAPHARLASLLMWRAPLWAMIIVSSARGILQGSVGQYLAIHRMGVILGAFIVTLDAFWTWKCIKRFATGQGSAVPALARAKTTKAA</sequence>
<organism evidence="2">
    <name type="scientific">Prasinoderma singulare</name>
    <dbReference type="NCBI Taxonomy" id="676789"/>
    <lineage>
        <taxon>Eukaryota</taxon>
        <taxon>Viridiplantae</taxon>
        <taxon>Prasinodermophyta</taxon>
        <taxon>Prasinodermophyceae</taxon>
        <taxon>Prasinodermales</taxon>
        <taxon>Prasinodermaceae</taxon>
        <taxon>Prasinoderma</taxon>
    </lineage>
</organism>
<reference evidence="2" key="1">
    <citation type="submission" date="2021-01" db="EMBL/GenBank/DDBJ databases">
        <authorList>
            <person name="Corre E."/>
            <person name="Pelletier E."/>
            <person name="Niang G."/>
            <person name="Scheremetjew M."/>
            <person name="Finn R."/>
            <person name="Kale V."/>
            <person name="Holt S."/>
            <person name="Cochrane G."/>
            <person name="Meng A."/>
            <person name="Brown T."/>
            <person name="Cohen L."/>
        </authorList>
    </citation>
    <scope>NUCLEOTIDE SEQUENCE</scope>
    <source>
        <strain evidence="2">RCC927</strain>
    </source>
</reference>
<protein>
    <submittedName>
        <fullName evidence="2">Uncharacterized protein</fullName>
    </submittedName>
</protein>
<accession>A0A7S3BIF5</accession>
<name>A0A7S3BIF5_9VIRI</name>
<keyword evidence="1" id="KW-1133">Transmembrane helix</keyword>
<dbReference type="AlphaFoldDB" id="A0A7S3BIF5"/>
<keyword evidence="1" id="KW-0812">Transmembrane</keyword>
<evidence type="ECO:0000256" key="1">
    <source>
        <dbReference type="SAM" id="Phobius"/>
    </source>
</evidence>
<feature type="transmembrane region" description="Helical" evidence="1">
    <location>
        <begin position="26"/>
        <end position="45"/>
    </location>
</feature>
<evidence type="ECO:0000313" key="2">
    <source>
        <dbReference type="EMBL" id="CAE0136032.1"/>
    </source>
</evidence>
<proteinExistence type="predicted"/>
<gene>
    <name evidence="2" type="ORF">PSIN1315_LOCUS5707</name>
</gene>
<dbReference type="EMBL" id="HBHY01008833">
    <property type="protein sequence ID" value="CAE0136032.1"/>
    <property type="molecule type" value="Transcribed_RNA"/>
</dbReference>
<feature type="transmembrane region" description="Helical" evidence="1">
    <location>
        <begin position="57"/>
        <end position="75"/>
    </location>
</feature>